<keyword evidence="2" id="KW-1185">Reference proteome</keyword>
<organism evidence="1 2">
    <name type="scientific">Chaenocephalus aceratus</name>
    <name type="common">Blackfin icefish</name>
    <name type="synonym">Chaenichthys aceratus</name>
    <dbReference type="NCBI Taxonomy" id="36190"/>
    <lineage>
        <taxon>Eukaryota</taxon>
        <taxon>Metazoa</taxon>
        <taxon>Chordata</taxon>
        <taxon>Craniata</taxon>
        <taxon>Vertebrata</taxon>
        <taxon>Euteleostomi</taxon>
        <taxon>Actinopterygii</taxon>
        <taxon>Neopterygii</taxon>
        <taxon>Teleostei</taxon>
        <taxon>Neoteleostei</taxon>
        <taxon>Acanthomorphata</taxon>
        <taxon>Eupercaria</taxon>
        <taxon>Perciformes</taxon>
        <taxon>Notothenioidei</taxon>
        <taxon>Channichthyidae</taxon>
        <taxon>Chaenocephalus</taxon>
    </lineage>
</organism>
<dbReference type="Proteomes" id="UP001057452">
    <property type="component" value="Chromosome 6"/>
</dbReference>
<dbReference type="EMBL" id="CM043790">
    <property type="protein sequence ID" value="KAI4825464.1"/>
    <property type="molecule type" value="Genomic_DNA"/>
</dbReference>
<proteinExistence type="predicted"/>
<name>A0ACB9XGR5_CHAAC</name>
<reference evidence="1" key="1">
    <citation type="submission" date="2022-05" db="EMBL/GenBank/DDBJ databases">
        <title>Chromosome-level genome of Chaenocephalus aceratus.</title>
        <authorList>
            <person name="Park H."/>
        </authorList>
    </citation>
    <scope>NUCLEOTIDE SEQUENCE</scope>
    <source>
        <strain evidence="1">KU_202001</strain>
    </source>
</reference>
<sequence>SGRLHQQSLLGTEAGRRGTAMTPLMRQMHPLHPSWPNKAGPSVLWEAAPLSQLKTFQTDRQTGHIWGATNGRPSPFPSSLRAPRLSSHPERGSGE</sequence>
<protein>
    <submittedName>
        <fullName evidence="1">Uncharacterized protein</fullName>
    </submittedName>
</protein>
<evidence type="ECO:0000313" key="2">
    <source>
        <dbReference type="Proteomes" id="UP001057452"/>
    </source>
</evidence>
<feature type="non-terminal residue" evidence="1">
    <location>
        <position position="1"/>
    </location>
</feature>
<evidence type="ECO:0000313" key="1">
    <source>
        <dbReference type="EMBL" id="KAI4825464.1"/>
    </source>
</evidence>
<comment type="caution">
    <text evidence="1">The sequence shown here is derived from an EMBL/GenBank/DDBJ whole genome shotgun (WGS) entry which is preliminary data.</text>
</comment>
<accession>A0ACB9XGR5</accession>
<gene>
    <name evidence="1" type="ORF">KUCAC02_021144</name>
</gene>
<feature type="non-terminal residue" evidence="1">
    <location>
        <position position="95"/>
    </location>
</feature>